<dbReference type="GO" id="GO:0071111">
    <property type="term" value="F:cyclic-guanylate-specific phosphodiesterase activity"/>
    <property type="evidence" value="ECO:0007669"/>
    <property type="project" value="UniProtKB-EC"/>
</dbReference>
<dbReference type="OrthoDB" id="9764808at2"/>
<feature type="domain" description="HD-GYP" evidence="1">
    <location>
        <begin position="139"/>
        <end position="335"/>
    </location>
</feature>
<dbReference type="CDD" id="cd00077">
    <property type="entry name" value="HDc"/>
    <property type="match status" value="1"/>
</dbReference>
<dbReference type="PROSITE" id="PS51832">
    <property type="entry name" value="HD_GYP"/>
    <property type="match status" value="1"/>
</dbReference>
<gene>
    <name evidence="2" type="primary">rpfG_15</name>
    <name evidence="3" type="ORF">EV682_11382</name>
    <name evidence="2" type="ORF">NCTC11159_04436</name>
</gene>
<dbReference type="NCBIfam" id="TIGR00277">
    <property type="entry name" value="HDIG"/>
    <property type="match status" value="1"/>
</dbReference>
<dbReference type="InterPro" id="IPR037522">
    <property type="entry name" value="HD_GYP_dom"/>
</dbReference>
<evidence type="ECO:0000313" key="4">
    <source>
        <dbReference type="Proteomes" id="UP000255108"/>
    </source>
</evidence>
<dbReference type="SMART" id="SM00471">
    <property type="entry name" value="HDc"/>
    <property type="match status" value="1"/>
</dbReference>
<evidence type="ECO:0000259" key="1">
    <source>
        <dbReference type="PROSITE" id="PS51832"/>
    </source>
</evidence>
<dbReference type="Pfam" id="PF13487">
    <property type="entry name" value="HD_5"/>
    <property type="match status" value="1"/>
</dbReference>
<dbReference type="EC" id="3.1.4.52" evidence="2"/>
<dbReference type="RefSeq" id="WP_115230088.1">
    <property type="nucleotide sequence ID" value="NZ_CAWOLO010000013.1"/>
</dbReference>
<sequence>MIKKIPTEVLKIGMYIHDLNVDWMDHPFLRKQFVVKTDEDLQKIIASGAHEVYIDTDRGLDYAHAPTVDEVNASIEAEMVKVATAPAPIIQVSTTEEMSRAKKIHKQAHLLVRSVMQDARMGKAIQMDDVEEVVEAITDSILRNSSALLGLSGIKDKDEYTFLHSVSVCTLMVTFAKSMNFPAELIRQAGIGGLLHDTGKTMVPNEVLNKPGRLTEAEFEVMRSHPMEGFKILSQVDSIGEIPLEITLHHHERMDGSGYPHKLPGENITQLTQMASVVDVYDAITSDRCYHKGMPASEGLKKLWEWSKFHFNPTLVQAFMRTVGIYPVGSLVKLESGRLAVVLEQNEGNLLMPRVKAVFSTKANTYIPPVEIDLSKPMGLGGADRITGHESADKWGIDVTRFLIPPG</sequence>
<dbReference type="Proteomes" id="UP000295794">
    <property type="component" value="Unassembled WGS sequence"/>
</dbReference>
<dbReference type="EMBL" id="UGHR01000006">
    <property type="protein sequence ID" value="STR45845.1"/>
    <property type="molecule type" value="Genomic_DNA"/>
</dbReference>
<keyword evidence="5" id="KW-1185">Reference proteome</keyword>
<dbReference type="InterPro" id="IPR021812">
    <property type="entry name" value="DUF3391"/>
</dbReference>
<dbReference type="Proteomes" id="UP000255108">
    <property type="component" value="Unassembled WGS sequence"/>
</dbReference>
<dbReference type="Pfam" id="PF11871">
    <property type="entry name" value="DUF3391"/>
    <property type="match status" value="1"/>
</dbReference>
<dbReference type="PANTHER" id="PTHR43155:SF2">
    <property type="entry name" value="CYCLIC DI-GMP PHOSPHODIESTERASE PA4108"/>
    <property type="match status" value="1"/>
</dbReference>
<name>A0A377SWR8_9NEIS</name>
<reference evidence="2 4" key="1">
    <citation type="submission" date="2018-06" db="EMBL/GenBank/DDBJ databases">
        <authorList>
            <consortium name="Pathogen Informatics"/>
            <person name="Doyle S."/>
        </authorList>
    </citation>
    <scope>NUCLEOTIDE SEQUENCE [LARGE SCALE GENOMIC DNA]</scope>
    <source>
        <strain evidence="2 4">NCTC11159</strain>
    </source>
</reference>
<evidence type="ECO:0000313" key="3">
    <source>
        <dbReference type="EMBL" id="TCU83022.1"/>
    </source>
</evidence>
<organism evidence="2 4">
    <name type="scientific">Iodobacter fluviatilis</name>
    <dbReference type="NCBI Taxonomy" id="537"/>
    <lineage>
        <taxon>Bacteria</taxon>
        <taxon>Pseudomonadati</taxon>
        <taxon>Pseudomonadota</taxon>
        <taxon>Betaproteobacteria</taxon>
        <taxon>Neisseriales</taxon>
        <taxon>Chitinibacteraceae</taxon>
        <taxon>Iodobacter</taxon>
    </lineage>
</organism>
<evidence type="ECO:0000313" key="5">
    <source>
        <dbReference type="Proteomes" id="UP000295794"/>
    </source>
</evidence>
<evidence type="ECO:0000313" key="2">
    <source>
        <dbReference type="EMBL" id="STR45845.1"/>
    </source>
</evidence>
<dbReference type="SUPFAM" id="SSF109604">
    <property type="entry name" value="HD-domain/PDEase-like"/>
    <property type="match status" value="1"/>
</dbReference>
<dbReference type="EMBL" id="SMBT01000013">
    <property type="protein sequence ID" value="TCU83022.1"/>
    <property type="molecule type" value="Genomic_DNA"/>
</dbReference>
<dbReference type="InterPro" id="IPR006675">
    <property type="entry name" value="HDIG_dom"/>
</dbReference>
<dbReference type="PANTHER" id="PTHR43155">
    <property type="entry name" value="CYCLIC DI-GMP PHOSPHODIESTERASE PA4108-RELATED"/>
    <property type="match status" value="1"/>
</dbReference>
<keyword evidence="2" id="KW-0378">Hydrolase</keyword>
<accession>A0A377SWR8</accession>
<reference evidence="3 5" key="2">
    <citation type="submission" date="2019-03" db="EMBL/GenBank/DDBJ databases">
        <title>Genomic Encyclopedia of Type Strains, Phase IV (KMG-IV): sequencing the most valuable type-strain genomes for metagenomic binning, comparative biology and taxonomic classification.</title>
        <authorList>
            <person name="Goeker M."/>
        </authorList>
    </citation>
    <scope>NUCLEOTIDE SEQUENCE [LARGE SCALE GENOMIC DNA]</scope>
    <source>
        <strain evidence="3 5">DSM 3764</strain>
    </source>
</reference>
<dbReference type="InterPro" id="IPR003607">
    <property type="entry name" value="HD/PDEase_dom"/>
</dbReference>
<proteinExistence type="predicted"/>
<dbReference type="AlphaFoldDB" id="A0A377SWR8"/>
<protein>
    <submittedName>
        <fullName evidence="2">Cyclic di-GMP phosphodiesterase response regulator RpfG</fullName>
        <ecNumber evidence="2">3.1.4.52</ecNumber>
    </submittedName>
    <submittedName>
        <fullName evidence="3">Nucleotidyltransferase with HDIG domain</fullName>
    </submittedName>
</protein>
<dbReference type="Gene3D" id="1.10.3210.10">
    <property type="entry name" value="Hypothetical protein af1432"/>
    <property type="match status" value="1"/>
</dbReference>